<reference evidence="2 3" key="1">
    <citation type="journal article" date="2018" name="Nat. Ecol. Evol.">
        <title>Shark genomes provide insights into elasmobranch evolution and the origin of vertebrates.</title>
        <authorList>
            <person name="Hara Y"/>
            <person name="Yamaguchi K"/>
            <person name="Onimaru K"/>
            <person name="Kadota M"/>
            <person name="Koyanagi M"/>
            <person name="Keeley SD"/>
            <person name="Tatsumi K"/>
            <person name="Tanaka K"/>
            <person name="Motone F"/>
            <person name="Kageyama Y"/>
            <person name="Nozu R"/>
            <person name="Adachi N"/>
            <person name="Nishimura O"/>
            <person name="Nakagawa R"/>
            <person name="Tanegashima C"/>
            <person name="Kiyatake I"/>
            <person name="Matsumoto R"/>
            <person name="Murakumo K"/>
            <person name="Nishida K"/>
            <person name="Terakita A"/>
            <person name="Kuratani S"/>
            <person name="Sato K"/>
            <person name="Hyodo S Kuraku.S."/>
        </authorList>
    </citation>
    <scope>NUCLEOTIDE SEQUENCE [LARGE SCALE GENOMIC DNA]</scope>
</reference>
<proteinExistence type="predicted"/>
<keyword evidence="3" id="KW-1185">Reference proteome</keyword>
<feature type="compositionally biased region" description="Basic and acidic residues" evidence="1">
    <location>
        <begin position="92"/>
        <end position="105"/>
    </location>
</feature>
<dbReference type="AlphaFoldDB" id="A0A401SE21"/>
<evidence type="ECO:0000313" key="2">
    <source>
        <dbReference type="EMBL" id="GCC28649.1"/>
    </source>
</evidence>
<evidence type="ECO:0000313" key="3">
    <source>
        <dbReference type="Proteomes" id="UP000287033"/>
    </source>
</evidence>
<accession>A0A401SE21</accession>
<dbReference type="Proteomes" id="UP000287033">
    <property type="component" value="Unassembled WGS sequence"/>
</dbReference>
<evidence type="ECO:0000256" key="1">
    <source>
        <dbReference type="SAM" id="MobiDB-lite"/>
    </source>
</evidence>
<sequence length="105" mass="10678">MCEGGVVYTMGAHNAVTGCVNSELIECVTVRAAGTSKVAAGCTARRVNVPAPGAASASDLCVGLRPPEARLLTGSGSSTHSPRPAAPRRPGYRGDQRDVTEPVAM</sequence>
<gene>
    <name evidence="2" type="ORF">chiPu_0007081</name>
</gene>
<dbReference type="EMBL" id="BEZZ01000214">
    <property type="protein sequence ID" value="GCC28649.1"/>
    <property type="molecule type" value="Genomic_DNA"/>
</dbReference>
<protein>
    <submittedName>
        <fullName evidence="2">Uncharacterized protein</fullName>
    </submittedName>
</protein>
<comment type="caution">
    <text evidence="2">The sequence shown here is derived from an EMBL/GenBank/DDBJ whole genome shotgun (WGS) entry which is preliminary data.</text>
</comment>
<name>A0A401SE21_CHIPU</name>
<feature type="region of interest" description="Disordered" evidence="1">
    <location>
        <begin position="71"/>
        <end position="105"/>
    </location>
</feature>
<organism evidence="2 3">
    <name type="scientific">Chiloscyllium punctatum</name>
    <name type="common">Brownbanded bambooshark</name>
    <name type="synonym">Hemiscyllium punctatum</name>
    <dbReference type="NCBI Taxonomy" id="137246"/>
    <lineage>
        <taxon>Eukaryota</taxon>
        <taxon>Metazoa</taxon>
        <taxon>Chordata</taxon>
        <taxon>Craniata</taxon>
        <taxon>Vertebrata</taxon>
        <taxon>Chondrichthyes</taxon>
        <taxon>Elasmobranchii</taxon>
        <taxon>Galeomorphii</taxon>
        <taxon>Galeoidea</taxon>
        <taxon>Orectolobiformes</taxon>
        <taxon>Hemiscylliidae</taxon>
        <taxon>Chiloscyllium</taxon>
    </lineage>
</organism>